<accession>A0A3P7I9T7</accession>
<sequence length="998" mass="110827">SQLTQEELEHIAYVQKLAEESLYHVKNATAEFSPEVPVVSRLTQEELDHIAYIERLAQESSLETLSLIKRSNPEQTEDNSAVEQQAGFKDKIMRKLSAEVPVTSQLTQEELDHIASVQKLAEESSSGMLALLEPSLPKEPDSKTIKPKAVVKVEVELSPEITMASQLTQEELDHIAHIQRLADEISFGIAAQPERSIPEPGDDRIFMEPQTDRMDLQSHVIASEESKEELSELTSGADQPSSSNLSSLEDDIRYDTASPRASSNEHVGLFVATYSDNESALTYNSQLTHTELQHIAYAQLAESTKSNLQLTLDAAEDKSVTLHVIEEITETTKQQAKEPTATYFAQEELDRKRYEELAEELLLQPDTSLEQTAQKEPSEGKSSDKTSGADEQSHSDSSFLEGDIDHDMAPELKYGYIKVTAAEMMEKSDEQFSEEEGDYKANPKERSLFTNGRLEKPSALQQSGERSDHALASGTSIESTEMESFENLREELGQEKFMLKSATEVNQQAFSFLTSQIPQECQLGLTENKKKEMVAELVNLYHTRGDTLEEKIGETFELGENNEENSDRAALLNQLAKPAEIMVGKVNTTEPSNEFNAPLTSQSLKTIVTTEEDLGDYSKSESTSGADQLSSSDLSSSETDIPSIYKTASLSQDYRKKQDEQLDQLLEQSFVEKSTWRYPIVSSRAATESKEPFDQLTQEELDHIARIQKLAKEPSLGLLATQQFSKQDRGASVTAESSERAPILSTNTERASDSEDSGTTSGADQPSSPNLSSSVEDYLTHDITSPDKISGKENLGLFELKYFEEETVMVPSTEGYQSTQEELDRSAHMRELAEQRSFETATMPKPFASYHTDKSSKKPSVREPINLTEEELSHIAHIQKLAEEFEISSSQVPFTTNATRGYLMQTQLDIIGDRSTAVRPLPELSMATQLTQGELDHLASTQILAVKSTMELRVQESAAEGGLATVSEMQSRVLTTDNAHDEFNDQEESESTSGADRS</sequence>
<proteinExistence type="predicted"/>
<name>A0A3P7I9T7_STRVU</name>
<feature type="compositionally biased region" description="Polar residues" evidence="1">
    <location>
        <begin position="236"/>
        <end position="247"/>
    </location>
</feature>
<dbReference type="Proteomes" id="UP000270094">
    <property type="component" value="Unassembled WGS sequence"/>
</dbReference>
<keyword evidence="3" id="KW-1185">Reference proteome</keyword>
<organism evidence="2 3">
    <name type="scientific">Strongylus vulgaris</name>
    <name type="common">Blood worm</name>
    <dbReference type="NCBI Taxonomy" id="40348"/>
    <lineage>
        <taxon>Eukaryota</taxon>
        <taxon>Metazoa</taxon>
        <taxon>Ecdysozoa</taxon>
        <taxon>Nematoda</taxon>
        <taxon>Chromadorea</taxon>
        <taxon>Rhabditida</taxon>
        <taxon>Rhabditina</taxon>
        <taxon>Rhabditomorpha</taxon>
        <taxon>Strongyloidea</taxon>
        <taxon>Strongylidae</taxon>
        <taxon>Strongylus</taxon>
    </lineage>
</organism>
<protein>
    <submittedName>
        <fullName evidence="2">Uncharacterized protein</fullName>
    </submittedName>
</protein>
<feature type="compositionally biased region" description="Polar residues" evidence="1">
    <location>
        <begin position="757"/>
        <end position="775"/>
    </location>
</feature>
<dbReference type="EMBL" id="UYYB01002369">
    <property type="protein sequence ID" value="VDM66236.1"/>
    <property type="molecule type" value="Genomic_DNA"/>
</dbReference>
<feature type="non-terminal residue" evidence="2">
    <location>
        <position position="1"/>
    </location>
</feature>
<dbReference type="OrthoDB" id="5828491at2759"/>
<feature type="compositionally biased region" description="Polar residues" evidence="1">
    <location>
        <begin position="365"/>
        <end position="375"/>
    </location>
</feature>
<feature type="region of interest" description="Disordered" evidence="1">
    <location>
        <begin position="588"/>
        <end position="657"/>
    </location>
</feature>
<reference evidence="2 3" key="1">
    <citation type="submission" date="2018-11" db="EMBL/GenBank/DDBJ databases">
        <authorList>
            <consortium name="Pathogen Informatics"/>
        </authorList>
    </citation>
    <scope>NUCLEOTIDE SEQUENCE [LARGE SCALE GENOMIC DNA]</scope>
</reference>
<gene>
    <name evidence="2" type="ORF">SVUK_LOCUS1234</name>
</gene>
<feature type="compositionally biased region" description="Polar residues" evidence="1">
    <location>
        <begin position="588"/>
        <end position="609"/>
    </location>
</feature>
<feature type="region of interest" description="Disordered" evidence="1">
    <location>
        <begin position="362"/>
        <end position="405"/>
    </location>
</feature>
<feature type="region of interest" description="Disordered" evidence="1">
    <location>
        <begin position="718"/>
        <end position="791"/>
    </location>
</feature>
<feature type="non-terminal residue" evidence="2">
    <location>
        <position position="998"/>
    </location>
</feature>
<feature type="region of interest" description="Disordered" evidence="1">
    <location>
        <begin position="426"/>
        <end position="489"/>
    </location>
</feature>
<feature type="compositionally biased region" description="Basic and acidic residues" evidence="1">
    <location>
        <begin position="438"/>
        <end position="447"/>
    </location>
</feature>
<evidence type="ECO:0000256" key="1">
    <source>
        <dbReference type="SAM" id="MobiDB-lite"/>
    </source>
</evidence>
<feature type="region of interest" description="Disordered" evidence="1">
    <location>
        <begin position="223"/>
        <end position="247"/>
    </location>
</feature>
<evidence type="ECO:0000313" key="2">
    <source>
        <dbReference type="EMBL" id="VDM66236.1"/>
    </source>
</evidence>
<evidence type="ECO:0000313" key="3">
    <source>
        <dbReference type="Proteomes" id="UP000270094"/>
    </source>
</evidence>
<feature type="region of interest" description="Disordered" evidence="1">
    <location>
        <begin position="970"/>
        <end position="998"/>
    </location>
</feature>
<dbReference type="AlphaFoldDB" id="A0A3P7I9T7"/>
<feature type="compositionally biased region" description="Basic and acidic residues" evidence="1">
    <location>
        <begin position="376"/>
        <end position="394"/>
    </location>
</feature>